<keyword evidence="8 19" id="KW-0169">Cobalamin biosynthesis</keyword>
<dbReference type="PANTHER" id="PTHR34148:SF1">
    <property type="entry name" value="ADENOSYLCOBINAMIDE-GDP RIBAZOLETRANSFERASE"/>
    <property type="match status" value="1"/>
</dbReference>
<evidence type="ECO:0000256" key="9">
    <source>
        <dbReference type="ARBA" id="ARBA00022679"/>
    </source>
</evidence>
<comment type="caution">
    <text evidence="20">The sequence shown here is derived from an EMBL/GenBank/DDBJ whole genome shotgun (WGS) entry which is preliminary data.</text>
</comment>
<organism evidence="20 21">
    <name type="scientific">Spongiibacter thalassae</name>
    <dbReference type="NCBI Taxonomy" id="2721624"/>
    <lineage>
        <taxon>Bacteria</taxon>
        <taxon>Pseudomonadati</taxon>
        <taxon>Pseudomonadota</taxon>
        <taxon>Gammaproteobacteria</taxon>
        <taxon>Cellvibrionales</taxon>
        <taxon>Spongiibacteraceae</taxon>
        <taxon>Spongiibacter</taxon>
    </lineage>
</organism>
<evidence type="ECO:0000256" key="1">
    <source>
        <dbReference type="ARBA" id="ARBA00001946"/>
    </source>
</evidence>
<evidence type="ECO:0000256" key="7">
    <source>
        <dbReference type="ARBA" id="ARBA00022475"/>
    </source>
</evidence>
<comment type="caution">
    <text evidence="19">Lacks conserved residue(s) required for the propagation of feature annotation.</text>
</comment>
<evidence type="ECO:0000256" key="10">
    <source>
        <dbReference type="ARBA" id="ARBA00022692"/>
    </source>
</evidence>
<evidence type="ECO:0000256" key="2">
    <source>
        <dbReference type="ARBA" id="ARBA00004651"/>
    </source>
</evidence>
<evidence type="ECO:0000313" key="20">
    <source>
        <dbReference type="EMBL" id="NKI18416.1"/>
    </source>
</evidence>
<sequence>MSVLKYQWQVFLLALGFLTRIPVPNDPEFSQKKLDGAALYFPAVGLVVGAIAAATYLIGEYLFNDRSVAVLLSMAAGLLLTGAFHEDGLADSLDGFGGGWRRDDVLRIMKDSRIGSYGAAGLFAVLALKAAALMALDTSAQVAAAMIFAHVASRWLAISYLLDLAYVSGEGKSKPLATRIDLRQYLLAGMPVLILLPLLPLQTIVVAALALVVFRLGFAAYLRKRIGGYTGDALGAAQQMGEVLFYLVCLI</sequence>
<dbReference type="EC" id="2.7.8.26" evidence="5 19"/>
<gene>
    <name evidence="19" type="primary">cobS</name>
    <name evidence="20" type="ORF">HCU74_13445</name>
</gene>
<evidence type="ECO:0000256" key="18">
    <source>
        <dbReference type="ARBA" id="ARBA00049504"/>
    </source>
</evidence>
<evidence type="ECO:0000256" key="15">
    <source>
        <dbReference type="ARBA" id="ARBA00032605"/>
    </source>
</evidence>
<evidence type="ECO:0000256" key="4">
    <source>
        <dbReference type="ARBA" id="ARBA00010561"/>
    </source>
</evidence>
<dbReference type="HAMAP" id="MF_00719">
    <property type="entry name" value="CobS"/>
    <property type="match status" value="1"/>
</dbReference>
<keyword evidence="7 19" id="KW-1003">Cell membrane</keyword>
<evidence type="ECO:0000256" key="13">
    <source>
        <dbReference type="ARBA" id="ARBA00023136"/>
    </source>
</evidence>
<evidence type="ECO:0000256" key="11">
    <source>
        <dbReference type="ARBA" id="ARBA00022842"/>
    </source>
</evidence>
<evidence type="ECO:0000256" key="19">
    <source>
        <dbReference type="HAMAP-Rule" id="MF_00719"/>
    </source>
</evidence>
<protein>
    <recommendedName>
        <fullName evidence="6 19">Adenosylcobinamide-GDP ribazoletransferase</fullName>
        <ecNumber evidence="5 19">2.7.8.26</ecNumber>
    </recommendedName>
    <alternativeName>
        <fullName evidence="16 19">Cobalamin synthase</fullName>
    </alternativeName>
    <alternativeName>
        <fullName evidence="15 19">Cobalamin-5'-phosphate synthase</fullName>
    </alternativeName>
</protein>
<evidence type="ECO:0000256" key="5">
    <source>
        <dbReference type="ARBA" id="ARBA00013200"/>
    </source>
</evidence>
<proteinExistence type="inferred from homology"/>
<keyword evidence="11 19" id="KW-0460">Magnesium</keyword>
<keyword evidence="10 19" id="KW-0812">Transmembrane</keyword>
<comment type="similarity">
    <text evidence="4 19">Belongs to the CobS family.</text>
</comment>
<evidence type="ECO:0000256" key="16">
    <source>
        <dbReference type="ARBA" id="ARBA00032853"/>
    </source>
</evidence>
<accession>A0ABX1GHI7</accession>
<dbReference type="RefSeq" id="WP_168450956.1">
    <property type="nucleotide sequence ID" value="NZ_JAAWWK010000005.1"/>
</dbReference>
<reference evidence="20 21" key="1">
    <citation type="submission" date="2020-04" db="EMBL/GenBank/DDBJ databases">
        <authorList>
            <person name="Yoon J."/>
        </authorList>
    </citation>
    <scope>NUCLEOTIDE SEQUENCE [LARGE SCALE GENOMIC DNA]</scope>
    <source>
        <strain evidence="20 21">KMU-166</strain>
    </source>
</reference>
<evidence type="ECO:0000256" key="14">
    <source>
        <dbReference type="ARBA" id="ARBA00025228"/>
    </source>
</evidence>
<feature type="transmembrane region" description="Helical" evidence="19">
    <location>
        <begin position="37"/>
        <end position="58"/>
    </location>
</feature>
<dbReference type="Pfam" id="PF02654">
    <property type="entry name" value="CobS"/>
    <property type="match status" value="1"/>
</dbReference>
<comment type="cofactor">
    <cofactor evidence="1 19">
        <name>Mg(2+)</name>
        <dbReference type="ChEBI" id="CHEBI:18420"/>
    </cofactor>
</comment>
<comment type="catalytic activity">
    <reaction evidence="18 19">
        <text>alpha-ribazole 5'-phosphate + adenosylcob(III)inamide-GDP = adenosylcob(III)alamin 5'-phosphate + GMP + H(+)</text>
        <dbReference type="Rhea" id="RHEA:23560"/>
        <dbReference type="ChEBI" id="CHEBI:15378"/>
        <dbReference type="ChEBI" id="CHEBI:57918"/>
        <dbReference type="ChEBI" id="CHEBI:58115"/>
        <dbReference type="ChEBI" id="CHEBI:60487"/>
        <dbReference type="ChEBI" id="CHEBI:60493"/>
        <dbReference type="EC" id="2.7.8.26"/>
    </reaction>
</comment>
<dbReference type="PANTHER" id="PTHR34148">
    <property type="entry name" value="ADENOSYLCOBINAMIDE-GDP RIBAZOLETRANSFERASE"/>
    <property type="match status" value="1"/>
</dbReference>
<dbReference type="NCBIfam" id="TIGR00317">
    <property type="entry name" value="cobS"/>
    <property type="match status" value="1"/>
</dbReference>
<feature type="transmembrane region" description="Helical" evidence="19">
    <location>
        <begin position="114"/>
        <end position="136"/>
    </location>
</feature>
<evidence type="ECO:0000313" key="21">
    <source>
        <dbReference type="Proteomes" id="UP000765845"/>
    </source>
</evidence>
<comment type="subcellular location">
    <subcellularLocation>
        <location evidence="2 19">Cell membrane</location>
        <topology evidence="2 19">Multi-pass membrane protein</topology>
    </subcellularLocation>
</comment>
<dbReference type="GO" id="GO:0051073">
    <property type="term" value="F:adenosylcobinamide-GDP ribazoletransferase activity"/>
    <property type="evidence" value="ECO:0007669"/>
    <property type="project" value="UniProtKB-EC"/>
</dbReference>
<evidence type="ECO:0000256" key="8">
    <source>
        <dbReference type="ARBA" id="ARBA00022573"/>
    </source>
</evidence>
<keyword evidence="13 19" id="KW-0472">Membrane</keyword>
<evidence type="ECO:0000256" key="17">
    <source>
        <dbReference type="ARBA" id="ARBA00048623"/>
    </source>
</evidence>
<dbReference type="Proteomes" id="UP000765845">
    <property type="component" value="Unassembled WGS sequence"/>
</dbReference>
<comment type="catalytic activity">
    <reaction evidence="17 19">
        <text>alpha-ribazole + adenosylcob(III)inamide-GDP = adenosylcob(III)alamin + GMP + H(+)</text>
        <dbReference type="Rhea" id="RHEA:16049"/>
        <dbReference type="ChEBI" id="CHEBI:10329"/>
        <dbReference type="ChEBI" id="CHEBI:15378"/>
        <dbReference type="ChEBI" id="CHEBI:18408"/>
        <dbReference type="ChEBI" id="CHEBI:58115"/>
        <dbReference type="ChEBI" id="CHEBI:60487"/>
        <dbReference type="EC" id="2.7.8.26"/>
    </reaction>
</comment>
<dbReference type="NCBIfam" id="NF001277">
    <property type="entry name" value="PRK00235.1-3"/>
    <property type="match status" value="1"/>
</dbReference>
<keyword evidence="9 19" id="KW-0808">Transferase</keyword>
<keyword evidence="12 19" id="KW-1133">Transmembrane helix</keyword>
<keyword evidence="21" id="KW-1185">Reference proteome</keyword>
<comment type="function">
    <text evidence="14 19">Joins adenosylcobinamide-GDP and alpha-ribazole to generate adenosylcobalamin (Ado-cobalamin). Also synthesizes adenosylcobalamin 5'-phosphate from adenosylcobinamide-GDP and alpha-ribazole 5'-phosphate.</text>
</comment>
<evidence type="ECO:0000256" key="3">
    <source>
        <dbReference type="ARBA" id="ARBA00004663"/>
    </source>
</evidence>
<evidence type="ECO:0000256" key="6">
    <source>
        <dbReference type="ARBA" id="ARBA00015850"/>
    </source>
</evidence>
<comment type="pathway">
    <text evidence="3 19">Cofactor biosynthesis; adenosylcobalamin biosynthesis; adenosylcobalamin from cob(II)yrinate a,c-diamide: step 7/7.</text>
</comment>
<dbReference type="EMBL" id="JAAWWK010000005">
    <property type="protein sequence ID" value="NKI18416.1"/>
    <property type="molecule type" value="Genomic_DNA"/>
</dbReference>
<dbReference type="InterPro" id="IPR003805">
    <property type="entry name" value="CobS"/>
</dbReference>
<evidence type="ECO:0000256" key="12">
    <source>
        <dbReference type="ARBA" id="ARBA00022989"/>
    </source>
</evidence>
<name>A0ABX1GHI7_9GAMM</name>